<gene>
    <name evidence="2" type="ORF">P0E79_17225</name>
</gene>
<name>A0AAW7KGE7_ENTFL</name>
<dbReference type="Proteomes" id="UP001173174">
    <property type="component" value="Unassembled WGS sequence"/>
</dbReference>
<evidence type="ECO:0000313" key="2">
    <source>
        <dbReference type="EMBL" id="MDN3194205.1"/>
    </source>
</evidence>
<sequence>MIDKGVNEMRRKKHKNKKKQELFEEIEK</sequence>
<dbReference type="AlphaFoldDB" id="A0AAW7KGE7"/>
<proteinExistence type="predicted"/>
<evidence type="ECO:0000313" key="3">
    <source>
        <dbReference type="Proteomes" id="UP001173174"/>
    </source>
</evidence>
<feature type="region of interest" description="Disordered" evidence="1">
    <location>
        <begin position="1"/>
        <end position="28"/>
    </location>
</feature>
<evidence type="ECO:0000256" key="1">
    <source>
        <dbReference type="SAM" id="MobiDB-lite"/>
    </source>
</evidence>
<protein>
    <submittedName>
        <fullName evidence="2">GTPase</fullName>
    </submittedName>
</protein>
<feature type="non-terminal residue" evidence="2">
    <location>
        <position position="28"/>
    </location>
</feature>
<reference evidence="2" key="1">
    <citation type="journal article" date="2023" name="Pathogens">
        <title>Prevalence of Enterococcus spp. and the Whole-Genome Characteristics of Enterococcus faecium and Enterococcus faecalis Strains Isolated from Free-Living Birds in Poland.</title>
        <authorList>
            <person name="Kwit R."/>
            <person name="Zajac M."/>
            <person name="Smialowska-Weglinska A."/>
            <person name="Skarzynska M."/>
            <person name="Bomba A."/>
            <person name="Lalak A."/>
            <person name="Skrzypiec E."/>
            <person name="Wojdat D."/>
            <person name="Koza W."/>
            <person name="Mikos-Wojewoda E."/>
            <person name="Pasim P."/>
            <person name="Skora M."/>
            <person name="Polak M."/>
            <person name="Wiacek J."/>
            <person name="Wasyl D."/>
        </authorList>
    </citation>
    <scope>NUCLEOTIDE SEQUENCE</scope>
    <source>
        <strain evidence="2">691B_2</strain>
    </source>
</reference>
<reference evidence="2" key="2">
    <citation type="submission" date="2023-03" db="EMBL/GenBank/DDBJ databases">
        <authorList>
            <person name="Zajac M."/>
            <person name="Kwit R."/>
            <person name="Wasyl D."/>
        </authorList>
    </citation>
    <scope>NUCLEOTIDE SEQUENCE</scope>
    <source>
        <strain evidence="2">691B_2</strain>
    </source>
</reference>
<dbReference type="EMBL" id="JAREWH010000295">
    <property type="protein sequence ID" value="MDN3194205.1"/>
    <property type="molecule type" value="Genomic_DNA"/>
</dbReference>
<organism evidence="2 3">
    <name type="scientific">Enterococcus faecalis</name>
    <name type="common">Streptococcus faecalis</name>
    <dbReference type="NCBI Taxonomy" id="1351"/>
    <lineage>
        <taxon>Bacteria</taxon>
        <taxon>Bacillati</taxon>
        <taxon>Bacillota</taxon>
        <taxon>Bacilli</taxon>
        <taxon>Lactobacillales</taxon>
        <taxon>Enterococcaceae</taxon>
        <taxon>Enterococcus</taxon>
    </lineage>
</organism>
<comment type="caution">
    <text evidence="2">The sequence shown here is derived from an EMBL/GenBank/DDBJ whole genome shotgun (WGS) entry which is preliminary data.</text>
</comment>
<accession>A0AAW7KGE7</accession>